<feature type="compositionally biased region" description="Acidic residues" evidence="8">
    <location>
        <begin position="592"/>
        <end position="614"/>
    </location>
</feature>
<comment type="caution">
    <text evidence="12">The sequence shown here is derived from an EMBL/GenBank/DDBJ whole genome shotgun (WGS) entry which is preliminary data.</text>
</comment>
<dbReference type="SMART" id="SM00382">
    <property type="entry name" value="AAA"/>
    <property type="match status" value="1"/>
</dbReference>
<evidence type="ECO:0000259" key="11">
    <source>
        <dbReference type="PROSITE" id="PS50929"/>
    </source>
</evidence>
<feature type="transmembrane region" description="Helical" evidence="9">
    <location>
        <begin position="173"/>
        <end position="191"/>
    </location>
</feature>
<dbReference type="InterPro" id="IPR036640">
    <property type="entry name" value="ABC1_TM_sf"/>
</dbReference>
<dbReference type="GO" id="GO:0005886">
    <property type="term" value="C:plasma membrane"/>
    <property type="evidence" value="ECO:0007669"/>
    <property type="project" value="UniProtKB-SubCell"/>
</dbReference>
<comment type="subcellular location">
    <subcellularLocation>
        <location evidence="1">Cell membrane</location>
        <topology evidence="1">Multi-pass membrane protein</topology>
    </subcellularLocation>
</comment>
<sequence>MPGNPKKYSRPMAVLRVYMRHAVRHPVLLILMILGTIGIQTADLTVPVYLKRFFNVLALQNSTSAAYESLISIILSIGMISFFGWISRRIHIFSLMYIESKVMAELMESAFDYLLRHSHRFFISQFTGTLTRRVSKFSHAFETILDSIIMNFFPTTIFVAGAISIVYLRNHTLGLILAAWAIFIVAFQIYVSRLRQPLRVASAEEDSRVAGALSDAITNQNTIALFSGNKFEGKRFSDAVNIWRKVAMRAWTADEYIWSALGILMVGLNIGILYGAIKFWQRGLLTIGDFVMIQIYLMGTFEKVIGINRELRRVYSAFADATEMIEILNAPYDVKDIPAAKTLMIGKCEIEFRNVQFYFNQTRPILKNFNLLIASGEKIALVGHSGAGKSTISKLLLRLYDVSSGKIEIDGQNVSKITQDSLHEAIAFVPQEPILFHRTLMENIRYGQRDASDEDVLEAAKKAHAHEFISKLPEGYRTFVGERGVKLSGGERQRVAIARAILKNAPILLLDEATSSLDSESEALIQDALQTLMLGKTVIVIAHRLSTIMKMDRIIVIENGKIAAEGTHSELIAEGGLYQKLWSIQAGGFLTEEPEIEPEKENGEEDIKLEEEKEEIIAGDTK</sequence>
<feature type="domain" description="ABC transmembrane type-1" evidence="11">
    <location>
        <begin position="30"/>
        <end position="298"/>
    </location>
</feature>
<dbReference type="Gene3D" id="1.20.1560.10">
    <property type="entry name" value="ABC transporter type 1, transmembrane domain"/>
    <property type="match status" value="1"/>
</dbReference>
<dbReference type="InterPro" id="IPR027417">
    <property type="entry name" value="P-loop_NTPase"/>
</dbReference>
<evidence type="ECO:0000313" key="12">
    <source>
        <dbReference type="EMBL" id="KKS48494.1"/>
    </source>
</evidence>
<keyword evidence="3 9" id="KW-0812">Transmembrane</keyword>
<keyword evidence="4" id="KW-0547">Nucleotide-binding</keyword>
<evidence type="ECO:0000256" key="7">
    <source>
        <dbReference type="ARBA" id="ARBA00023136"/>
    </source>
</evidence>
<reference evidence="12 13" key="1">
    <citation type="journal article" date="2015" name="Nature">
        <title>rRNA introns, odd ribosomes, and small enigmatic genomes across a large radiation of phyla.</title>
        <authorList>
            <person name="Brown C.T."/>
            <person name="Hug L.A."/>
            <person name="Thomas B.C."/>
            <person name="Sharon I."/>
            <person name="Castelle C.J."/>
            <person name="Singh A."/>
            <person name="Wilkins M.J."/>
            <person name="Williams K.H."/>
            <person name="Banfield J.F."/>
        </authorList>
    </citation>
    <scope>NUCLEOTIDE SEQUENCE [LARGE SCALE GENOMIC DNA]</scope>
</reference>
<dbReference type="GO" id="GO:0016887">
    <property type="term" value="F:ATP hydrolysis activity"/>
    <property type="evidence" value="ECO:0007669"/>
    <property type="project" value="InterPro"/>
</dbReference>
<dbReference type="InterPro" id="IPR039421">
    <property type="entry name" value="Type_1_exporter"/>
</dbReference>
<dbReference type="STRING" id="1618659.UV11_C0008G0033"/>
<evidence type="ECO:0000256" key="2">
    <source>
        <dbReference type="ARBA" id="ARBA00022448"/>
    </source>
</evidence>
<dbReference type="InterPro" id="IPR003593">
    <property type="entry name" value="AAA+_ATPase"/>
</dbReference>
<dbReference type="PROSITE" id="PS50893">
    <property type="entry name" value="ABC_TRANSPORTER_2"/>
    <property type="match status" value="1"/>
</dbReference>
<feature type="transmembrane region" description="Helical" evidence="9">
    <location>
        <begin position="143"/>
        <end position="167"/>
    </location>
</feature>
<dbReference type="SUPFAM" id="SSF52540">
    <property type="entry name" value="P-loop containing nucleoside triphosphate hydrolases"/>
    <property type="match status" value="1"/>
</dbReference>
<evidence type="ECO:0000256" key="5">
    <source>
        <dbReference type="ARBA" id="ARBA00022840"/>
    </source>
</evidence>
<dbReference type="InterPro" id="IPR011527">
    <property type="entry name" value="ABC1_TM_dom"/>
</dbReference>
<feature type="transmembrane region" description="Helical" evidence="9">
    <location>
        <begin position="256"/>
        <end position="277"/>
    </location>
</feature>
<name>A0A0G0ZII4_9BACT</name>
<dbReference type="InterPro" id="IPR017871">
    <property type="entry name" value="ABC_transporter-like_CS"/>
</dbReference>
<evidence type="ECO:0000256" key="8">
    <source>
        <dbReference type="SAM" id="MobiDB-lite"/>
    </source>
</evidence>
<evidence type="ECO:0000259" key="10">
    <source>
        <dbReference type="PROSITE" id="PS50893"/>
    </source>
</evidence>
<evidence type="ECO:0000313" key="13">
    <source>
        <dbReference type="Proteomes" id="UP000034036"/>
    </source>
</evidence>
<dbReference type="Gene3D" id="3.40.50.300">
    <property type="entry name" value="P-loop containing nucleotide triphosphate hydrolases"/>
    <property type="match status" value="1"/>
</dbReference>
<dbReference type="Pfam" id="PF00005">
    <property type="entry name" value="ABC_tran"/>
    <property type="match status" value="1"/>
</dbReference>
<feature type="region of interest" description="Disordered" evidence="8">
    <location>
        <begin position="592"/>
        <end position="622"/>
    </location>
</feature>
<protein>
    <submittedName>
        <fullName evidence="12">ABC transporter related protein</fullName>
    </submittedName>
</protein>
<dbReference type="SUPFAM" id="SSF90123">
    <property type="entry name" value="ABC transporter transmembrane region"/>
    <property type="match status" value="1"/>
</dbReference>
<keyword evidence="7 9" id="KW-0472">Membrane</keyword>
<dbReference type="EMBL" id="LCDF01000008">
    <property type="protein sequence ID" value="KKS48494.1"/>
    <property type="molecule type" value="Genomic_DNA"/>
</dbReference>
<keyword evidence="2" id="KW-0813">Transport</keyword>
<dbReference type="GO" id="GO:0005524">
    <property type="term" value="F:ATP binding"/>
    <property type="evidence" value="ECO:0007669"/>
    <property type="project" value="UniProtKB-KW"/>
</dbReference>
<organism evidence="12 13">
    <name type="scientific">Candidatus Giovannonibacteria bacterium GW2011_GWF2_42_19</name>
    <dbReference type="NCBI Taxonomy" id="1618659"/>
    <lineage>
        <taxon>Bacteria</taxon>
        <taxon>Candidatus Giovannoniibacteriota</taxon>
    </lineage>
</organism>
<feature type="domain" description="ABC transporter" evidence="10">
    <location>
        <begin position="350"/>
        <end position="584"/>
    </location>
</feature>
<gene>
    <name evidence="12" type="ORF">UV11_C0008G0033</name>
</gene>
<dbReference type="Proteomes" id="UP000034036">
    <property type="component" value="Unassembled WGS sequence"/>
</dbReference>
<evidence type="ECO:0000256" key="1">
    <source>
        <dbReference type="ARBA" id="ARBA00004651"/>
    </source>
</evidence>
<dbReference type="InterPro" id="IPR003439">
    <property type="entry name" value="ABC_transporter-like_ATP-bd"/>
</dbReference>
<dbReference type="PANTHER" id="PTHR43394">
    <property type="entry name" value="ATP-DEPENDENT PERMEASE MDL1, MITOCHONDRIAL"/>
    <property type="match status" value="1"/>
</dbReference>
<dbReference type="PATRIC" id="fig|1618659.3.peg.356"/>
<dbReference type="FunFam" id="3.40.50.300:FF:000287">
    <property type="entry name" value="Multidrug ABC transporter ATP-binding protein"/>
    <property type="match status" value="1"/>
</dbReference>
<dbReference type="GO" id="GO:0090374">
    <property type="term" value="P:oligopeptide export from mitochondrion"/>
    <property type="evidence" value="ECO:0007669"/>
    <property type="project" value="TreeGrafter"/>
</dbReference>
<keyword evidence="6 9" id="KW-1133">Transmembrane helix</keyword>
<keyword evidence="5" id="KW-0067">ATP-binding</keyword>
<evidence type="ECO:0000256" key="9">
    <source>
        <dbReference type="SAM" id="Phobius"/>
    </source>
</evidence>
<dbReference type="AlphaFoldDB" id="A0A0G0ZII4"/>
<evidence type="ECO:0000256" key="4">
    <source>
        <dbReference type="ARBA" id="ARBA00022741"/>
    </source>
</evidence>
<accession>A0A0G0ZII4</accession>
<evidence type="ECO:0000256" key="6">
    <source>
        <dbReference type="ARBA" id="ARBA00022989"/>
    </source>
</evidence>
<proteinExistence type="predicted"/>
<dbReference type="PANTHER" id="PTHR43394:SF7">
    <property type="entry name" value="ABC TRANSPORTER B FAMILY MEMBER 28"/>
    <property type="match status" value="1"/>
</dbReference>
<evidence type="ECO:0000256" key="3">
    <source>
        <dbReference type="ARBA" id="ARBA00022692"/>
    </source>
</evidence>
<dbReference type="Pfam" id="PF00664">
    <property type="entry name" value="ABC_membrane"/>
    <property type="match status" value="1"/>
</dbReference>
<feature type="transmembrane region" description="Helical" evidence="9">
    <location>
        <begin position="65"/>
        <end position="86"/>
    </location>
</feature>
<dbReference type="GO" id="GO:0015421">
    <property type="term" value="F:ABC-type oligopeptide transporter activity"/>
    <property type="evidence" value="ECO:0007669"/>
    <property type="project" value="TreeGrafter"/>
</dbReference>
<dbReference type="PROSITE" id="PS50929">
    <property type="entry name" value="ABC_TM1F"/>
    <property type="match status" value="1"/>
</dbReference>
<dbReference type="PROSITE" id="PS00211">
    <property type="entry name" value="ABC_TRANSPORTER_1"/>
    <property type="match status" value="1"/>
</dbReference>